<reference evidence="2 3" key="1">
    <citation type="journal article" date="2023" name="bioRxiv">
        <title>Conserved and derived expression patterns and positive selection on dental genes reveal complex evolutionary context of ever-growing rodent molars.</title>
        <authorList>
            <person name="Calamari Z.T."/>
            <person name="Song A."/>
            <person name="Cohen E."/>
            <person name="Akter M."/>
            <person name="Roy R.D."/>
            <person name="Hallikas O."/>
            <person name="Christensen M.M."/>
            <person name="Li P."/>
            <person name="Marangoni P."/>
            <person name="Jernvall J."/>
            <person name="Klein O.D."/>
        </authorList>
    </citation>
    <scope>NUCLEOTIDE SEQUENCE [LARGE SCALE GENOMIC DNA]</scope>
    <source>
        <strain evidence="2">V071</strain>
    </source>
</reference>
<accession>A0AAW0HUR3</accession>
<comment type="caution">
    <text evidence="2">The sequence shown here is derived from an EMBL/GenBank/DDBJ whole genome shotgun (WGS) entry which is preliminary data.</text>
</comment>
<feature type="domain" description="ASCH" evidence="1">
    <location>
        <begin position="152"/>
        <end position="260"/>
    </location>
</feature>
<dbReference type="SUPFAM" id="SSF88697">
    <property type="entry name" value="PUA domain-like"/>
    <property type="match status" value="1"/>
</dbReference>
<dbReference type="InterPro" id="IPR007374">
    <property type="entry name" value="ASCH_domain"/>
</dbReference>
<dbReference type="Proteomes" id="UP001488838">
    <property type="component" value="Unassembled WGS sequence"/>
</dbReference>
<proteinExistence type="predicted"/>
<dbReference type="AlphaFoldDB" id="A0AAW0HUR3"/>
<dbReference type="InterPro" id="IPR033615">
    <property type="entry name" value="EOLA1/EOLA2"/>
</dbReference>
<evidence type="ECO:0000259" key="1">
    <source>
        <dbReference type="SMART" id="SM01022"/>
    </source>
</evidence>
<dbReference type="PANTHER" id="PTHR31666">
    <property type="entry name" value="PROTEIN CXORF40A-RELATED"/>
    <property type="match status" value="1"/>
</dbReference>
<dbReference type="InterPro" id="IPR015947">
    <property type="entry name" value="PUA-like_sf"/>
</dbReference>
<dbReference type="PANTHER" id="PTHR31666:SF0">
    <property type="entry name" value="PROTEIN EOLA1-RELATED"/>
    <property type="match status" value="1"/>
</dbReference>
<sequence>MLLHSLTSIYPATHVSLLLLSSHNLLCYSSRSPTPNALPAPPPVLHHPLAHPASPSSLPLAILNTICPVSPLAPAYISRLLQTLTQLYLPDCFKKPLSPFYSVSSPRLRGPCIILIAAIGIGPDIEQGIINLNKKHVEFSTKTLRKMKFPCLSFRQPYAGLILNGVKTLETRWRPLLRNHQKCTIAIHIAHRDWEDDAWQQVLVERLGMTMAQIQTLLQEGEKYGRGVIAGLVDIGETLQCPETLTADEVVELETQAVLTNVQQKYLTPISNPRWLLEPIPRKGGKDVFQVDIPEHLIPLGKGWSSECSREQCQEN</sequence>
<protein>
    <recommendedName>
        <fullName evidence="1">ASCH domain-containing protein</fullName>
    </recommendedName>
</protein>
<name>A0AAW0HUR3_MYOGA</name>
<dbReference type="EMBL" id="JBBHLL010000325">
    <property type="protein sequence ID" value="KAK7805853.1"/>
    <property type="molecule type" value="Genomic_DNA"/>
</dbReference>
<evidence type="ECO:0000313" key="2">
    <source>
        <dbReference type="EMBL" id="KAK7805853.1"/>
    </source>
</evidence>
<evidence type="ECO:0000313" key="3">
    <source>
        <dbReference type="Proteomes" id="UP001488838"/>
    </source>
</evidence>
<keyword evidence="3" id="KW-1185">Reference proteome</keyword>
<dbReference type="Gene3D" id="2.30.130.30">
    <property type="entry name" value="Hypothetical protein"/>
    <property type="match status" value="1"/>
</dbReference>
<gene>
    <name evidence="2" type="ORF">U0070_015201</name>
</gene>
<dbReference type="SMART" id="SM01022">
    <property type="entry name" value="ASCH"/>
    <property type="match status" value="1"/>
</dbReference>
<organism evidence="2 3">
    <name type="scientific">Myodes glareolus</name>
    <name type="common">Bank vole</name>
    <name type="synonym">Clethrionomys glareolus</name>
    <dbReference type="NCBI Taxonomy" id="447135"/>
    <lineage>
        <taxon>Eukaryota</taxon>
        <taxon>Metazoa</taxon>
        <taxon>Chordata</taxon>
        <taxon>Craniata</taxon>
        <taxon>Vertebrata</taxon>
        <taxon>Euteleostomi</taxon>
        <taxon>Mammalia</taxon>
        <taxon>Eutheria</taxon>
        <taxon>Euarchontoglires</taxon>
        <taxon>Glires</taxon>
        <taxon>Rodentia</taxon>
        <taxon>Myomorpha</taxon>
        <taxon>Muroidea</taxon>
        <taxon>Cricetidae</taxon>
        <taxon>Arvicolinae</taxon>
        <taxon>Myodes</taxon>
    </lineage>
</organism>